<gene>
    <name evidence="2" type="ORF">AVDCRST_MAG93-7700</name>
</gene>
<proteinExistence type="predicted"/>
<dbReference type="EMBL" id="CADCTR010002592">
    <property type="protein sequence ID" value="CAA9361825.1"/>
    <property type="molecule type" value="Genomic_DNA"/>
</dbReference>
<feature type="region of interest" description="Disordered" evidence="1">
    <location>
        <begin position="1"/>
        <end position="39"/>
    </location>
</feature>
<sequence length="39" mass="4127">MPCLPDSNGTQVPLSLADASGEISRPSGKDNRLMRLTVV</sequence>
<reference evidence="2" key="1">
    <citation type="submission" date="2020-02" db="EMBL/GenBank/DDBJ databases">
        <authorList>
            <person name="Meier V. D."/>
        </authorList>
    </citation>
    <scope>NUCLEOTIDE SEQUENCE</scope>
    <source>
        <strain evidence="2">AVDCRST_MAG93</strain>
    </source>
</reference>
<accession>A0A6J4MQL9</accession>
<evidence type="ECO:0000256" key="1">
    <source>
        <dbReference type="SAM" id="MobiDB-lite"/>
    </source>
</evidence>
<organism evidence="2">
    <name type="scientific">uncultured Chloroflexia bacterium</name>
    <dbReference type="NCBI Taxonomy" id="1672391"/>
    <lineage>
        <taxon>Bacteria</taxon>
        <taxon>Bacillati</taxon>
        <taxon>Chloroflexota</taxon>
        <taxon>Chloroflexia</taxon>
        <taxon>environmental samples</taxon>
    </lineage>
</organism>
<evidence type="ECO:0000313" key="2">
    <source>
        <dbReference type="EMBL" id="CAA9361825.1"/>
    </source>
</evidence>
<name>A0A6J4MQL9_9CHLR</name>
<protein>
    <submittedName>
        <fullName evidence="2">Uncharacterized protein</fullName>
    </submittedName>
</protein>
<dbReference type="AlphaFoldDB" id="A0A6J4MQL9"/>